<protein>
    <submittedName>
        <fullName evidence="1">Uncharacterized protein</fullName>
    </submittedName>
</protein>
<comment type="caution">
    <text evidence="1">The sequence shown here is derived from an EMBL/GenBank/DDBJ whole genome shotgun (WGS) entry which is preliminary data.</text>
</comment>
<dbReference type="Proteomes" id="UP000235533">
    <property type="component" value="Unassembled WGS sequence"/>
</dbReference>
<organism evidence="1 2">
    <name type="scientific">Vibrio splendidus</name>
    <dbReference type="NCBI Taxonomy" id="29497"/>
    <lineage>
        <taxon>Bacteria</taxon>
        <taxon>Pseudomonadati</taxon>
        <taxon>Pseudomonadota</taxon>
        <taxon>Gammaproteobacteria</taxon>
        <taxon>Vibrionales</taxon>
        <taxon>Vibrionaceae</taxon>
        <taxon>Vibrio</taxon>
    </lineage>
</organism>
<proteinExistence type="predicted"/>
<evidence type="ECO:0000313" key="2">
    <source>
        <dbReference type="Proteomes" id="UP000235533"/>
    </source>
</evidence>
<dbReference type="RefSeq" id="WP_102554016.1">
    <property type="nucleotide sequence ID" value="NZ_MCZF01000300.1"/>
</dbReference>
<sequence length="130" mass="15066">MNDVTNSAPERSSIVYHIIPTTGECSVMLHGWLMSYAEFVVPERDKPSLFLEEERYQHVRQEIFLSNDGHYLAVETIISGDATCYDRHCACWQYSKKGEVKPPFRYRAHLTALLKQAEIEHIHVIGQEEQ</sequence>
<evidence type="ECO:0000313" key="1">
    <source>
        <dbReference type="EMBL" id="PMM40576.1"/>
    </source>
</evidence>
<name>A0A2N7JJD7_VIBSP</name>
<dbReference type="AlphaFoldDB" id="A0A2N7JJD7"/>
<accession>A0A2N7JJD7</accession>
<reference evidence="2" key="1">
    <citation type="submission" date="2016-07" db="EMBL/GenBank/DDBJ databases">
        <title>Nontailed viruses are major unrecognized killers of bacteria in the ocean.</title>
        <authorList>
            <person name="Kauffman K."/>
            <person name="Hussain F."/>
            <person name="Yang J."/>
            <person name="Arevalo P."/>
            <person name="Brown J."/>
            <person name="Cutler M."/>
            <person name="Kelly L."/>
            <person name="Polz M.F."/>
        </authorList>
    </citation>
    <scope>NUCLEOTIDE SEQUENCE [LARGE SCALE GENOMIC DNA]</scope>
    <source>
        <strain evidence="2">10N.261.48.B5</strain>
    </source>
</reference>
<gene>
    <name evidence="1" type="ORF">BCT54_12280</name>
</gene>
<dbReference type="EMBL" id="MCZF01000300">
    <property type="protein sequence ID" value="PMM40576.1"/>
    <property type="molecule type" value="Genomic_DNA"/>
</dbReference>